<proteinExistence type="predicted"/>
<name>A0A2N3PW40_9PROT</name>
<dbReference type="SUPFAM" id="SSF161098">
    <property type="entry name" value="MetI-like"/>
    <property type="match status" value="1"/>
</dbReference>
<dbReference type="InterPro" id="IPR035906">
    <property type="entry name" value="MetI-like_sf"/>
</dbReference>
<dbReference type="Proteomes" id="UP000233293">
    <property type="component" value="Unassembled WGS sequence"/>
</dbReference>
<dbReference type="AlphaFoldDB" id="A0A2N3PW40"/>
<evidence type="ECO:0000256" key="2">
    <source>
        <dbReference type="ARBA" id="ARBA00022448"/>
    </source>
</evidence>
<keyword evidence="7 8" id="KW-0472">Membrane</keyword>
<evidence type="ECO:0000256" key="8">
    <source>
        <dbReference type="SAM" id="Phobius"/>
    </source>
</evidence>
<keyword evidence="2" id="KW-0813">Transport</keyword>
<keyword evidence="3" id="KW-1003">Cell membrane</keyword>
<dbReference type="PANTHER" id="PTHR43357">
    <property type="entry name" value="INNER MEMBRANE ABC TRANSPORTER PERMEASE PROTEIN YDCV"/>
    <property type="match status" value="1"/>
</dbReference>
<dbReference type="CDD" id="cd06261">
    <property type="entry name" value="TM_PBP2"/>
    <property type="match status" value="1"/>
</dbReference>
<feature type="transmembrane region" description="Helical" evidence="8">
    <location>
        <begin position="221"/>
        <end position="250"/>
    </location>
</feature>
<gene>
    <name evidence="10" type="ORF">CWS72_10535</name>
</gene>
<evidence type="ECO:0000256" key="3">
    <source>
        <dbReference type="ARBA" id="ARBA00022475"/>
    </source>
</evidence>
<evidence type="ECO:0000256" key="4">
    <source>
        <dbReference type="ARBA" id="ARBA00022519"/>
    </source>
</evidence>
<organism evidence="10 11">
    <name type="scientific">Telmatospirillum siberiense</name>
    <dbReference type="NCBI Taxonomy" id="382514"/>
    <lineage>
        <taxon>Bacteria</taxon>
        <taxon>Pseudomonadati</taxon>
        <taxon>Pseudomonadota</taxon>
        <taxon>Alphaproteobacteria</taxon>
        <taxon>Rhodospirillales</taxon>
        <taxon>Rhodospirillaceae</taxon>
        <taxon>Telmatospirillum</taxon>
    </lineage>
</organism>
<feature type="transmembrane region" description="Helical" evidence="8">
    <location>
        <begin position="185"/>
        <end position="209"/>
    </location>
</feature>
<dbReference type="PROSITE" id="PS50928">
    <property type="entry name" value="ABC_TM1"/>
    <property type="match status" value="1"/>
</dbReference>
<keyword evidence="5 8" id="KW-0812">Transmembrane</keyword>
<dbReference type="EMBL" id="PIUM01000010">
    <property type="protein sequence ID" value="PKU24633.1"/>
    <property type="molecule type" value="Genomic_DNA"/>
</dbReference>
<evidence type="ECO:0000259" key="9">
    <source>
        <dbReference type="PROSITE" id="PS50928"/>
    </source>
</evidence>
<reference evidence="11" key="1">
    <citation type="submission" date="2017-12" db="EMBL/GenBank/DDBJ databases">
        <title>Draft genome sequence of Telmatospirillum siberiense 26-4b1T, an acidotolerant peatland alphaproteobacterium potentially involved in sulfur cycling.</title>
        <authorList>
            <person name="Hausmann B."/>
            <person name="Pjevac P."/>
            <person name="Schreck K."/>
            <person name="Herbold C.W."/>
            <person name="Daims H."/>
            <person name="Wagner M."/>
            <person name="Pester M."/>
            <person name="Loy A."/>
        </authorList>
    </citation>
    <scope>NUCLEOTIDE SEQUENCE [LARGE SCALE GENOMIC DNA]</scope>
    <source>
        <strain evidence="11">26-4b1</strain>
    </source>
</reference>
<dbReference type="GO" id="GO:0005886">
    <property type="term" value="C:plasma membrane"/>
    <property type="evidence" value="ECO:0007669"/>
    <property type="project" value="UniProtKB-SubCell"/>
</dbReference>
<evidence type="ECO:0000256" key="1">
    <source>
        <dbReference type="ARBA" id="ARBA00004429"/>
    </source>
</evidence>
<dbReference type="RefSeq" id="WP_101250669.1">
    <property type="nucleotide sequence ID" value="NZ_PIUM01000010.1"/>
</dbReference>
<feature type="transmembrane region" description="Helical" evidence="8">
    <location>
        <begin position="53"/>
        <end position="78"/>
    </location>
</feature>
<evidence type="ECO:0000313" key="10">
    <source>
        <dbReference type="EMBL" id="PKU24633.1"/>
    </source>
</evidence>
<accession>A0A2N3PW40</accession>
<comment type="caution">
    <text evidence="10">The sequence shown here is derived from an EMBL/GenBank/DDBJ whole genome shotgun (WGS) entry which is preliminary data.</text>
</comment>
<feature type="transmembrane region" description="Helical" evidence="8">
    <location>
        <begin position="122"/>
        <end position="142"/>
    </location>
</feature>
<evidence type="ECO:0000256" key="7">
    <source>
        <dbReference type="ARBA" id="ARBA00023136"/>
    </source>
</evidence>
<evidence type="ECO:0000256" key="5">
    <source>
        <dbReference type="ARBA" id="ARBA00022692"/>
    </source>
</evidence>
<evidence type="ECO:0000313" key="11">
    <source>
        <dbReference type="Proteomes" id="UP000233293"/>
    </source>
</evidence>
<keyword evidence="11" id="KW-1185">Reference proteome</keyword>
<protein>
    <submittedName>
        <fullName evidence="10">ABC transporter permease</fullName>
    </submittedName>
</protein>
<dbReference type="PANTHER" id="PTHR43357:SF4">
    <property type="entry name" value="INNER MEMBRANE ABC TRANSPORTER PERMEASE PROTEIN YDCV"/>
    <property type="match status" value="1"/>
</dbReference>
<evidence type="ECO:0000256" key="6">
    <source>
        <dbReference type="ARBA" id="ARBA00022989"/>
    </source>
</evidence>
<feature type="transmembrane region" description="Helical" evidence="8">
    <location>
        <begin position="90"/>
        <end position="116"/>
    </location>
</feature>
<feature type="domain" description="ABC transmembrane type-1" evidence="9">
    <location>
        <begin position="55"/>
        <end position="246"/>
    </location>
</feature>
<dbReference type="InterPro" id="IPR000515">
    <property type="entry name" value="MetI-like"/>
</dbReference>
<dbReference type="Gene3D" id="1.10.3720.10">
    <property type="entry name" value="MetI-like"/>
    <property type="match status" value="1"/>
</dbReference>
<dbReference type="OrthoDB" id="9783270at2"/>
<keyword evidence="4" id="KW-0997">Cell inner membrane</keyword>
<comment type="subcellular location">
    <subcellularLocation>
        <location evidence="1">Cell inner membrane</location>
        <topology evidence="1">Multi-pass membrane protein</topology>
    </subcellularLocation>
</comment>
<keyword evidence="6 8" id="KW-1133">Transmembrane helix</keyword>
<dbReference type="GO" id="GO:0055085">
    <property type="term" value="P:transmembrane transport"/>
    <property type="evidence" value="ECO:0007669"/>
    <property type="project" value="InterPro"/>
</dbReference>
<sequence>MAVLTCLYLIYLVAPIALLLLGSFGGVWANSMLPSGATLHWYGALLDDPSLSRAFRTSLTVVSATCVIDVVIGLPAAYALHSQASKSVRFAGRLISLLPVAVPELTLAFGFILLFSTDTLPWLGTSSLLIAGHVVLTLPYLLNTLLADMEHLRLAELEMVAGSLGAGFGNRFFDIVVPTLRHSVLSGLITVAALSIGEFQLSNLVSGFLNRTYPTFLLQAFYGATGFACAATVVLLSLALAAAVVGALVARAGGSART</sequence>